<organism evidence="6 7">
    <name type="scientific">Sphingobacterium tenebrionis</name>
    <dbReference type="NCBI Taxonomy" id="3111775"/>
    <lineage>
        <taxon>Bacteria</taxon>
        <taxon>Pseudomonadati</taxon>
        <taxon>Bacteroidota</taxon>
        <taxon>Sphingobacteriia</taxon>
        <taxon>Sphingobacteriales</taxon>
        <taxon>Sphingobacteriaceae</taxon>
        <taxon>Sphingobacterium</taxon>
    </lineage>
</organism>
<sequence length="211" mass="24182">MTNMISIAIVEDEKFYNHTLKRVLDLHKEFNCVAQIYSGADALVQLPSVRPDLVLMDLHLKDYLGSDLIRLLKEKMPESTFVVITSFEEEERVFESLRAGAVGYLVKGESLENITKAIHEAYNGGVPMSRTIAQKVLNFFRKQSEKQNRIPDLSPTELMVLEMMAKGQPYKEIAHNKHVSVETIKKHISNIYKKLGVKNKVEAINFLRKYD</sequence>
<feature type="domain" description="Response regulatory" evidence="5">
    <location>
        <begin position="6"/>
        <end position="122"/>
    </location>
</feature>
<dbReference type="SMART" id="SM00421">
    <property type="entry name" value="HTH_LUXR"/>
    <property type="match status" value="1"/>
</dbReference>
<dbReference type="InterPro" id="IPR000792">
    <property type="entry name" value="Tscrpt_reg_LuxR_C"/>
</dbReference>
<keyword evidence="1 3" id="KW-0597">Phosphoprotein</keyword>
<dbReference type="SMART" id="SM00448">
    <property type="entry name" value="REC"/>
    <property type="match status" value="1"/>
</dbReference>
<dbReference type="InterPro" id="IPR058245">
    <property type="entry name" value="NreC/VraR/RcsB-like_REC"/>
</dbReference>
<dbReference type="InterPro" id="IPR039420">
    <property type="entry name" value="WalR-like"/>
</dbReference>
<dbReference type="PANTHER" id="PTHR43214">
    <property type="entry name" value="TWO-COMPONENT RESPONSE REGULATOR"/>
    <property type="match status" value="1"/>
</dbReference>
<gene>
    <name evidence="6" type="ORF">VJ786_02580</name>
</gene>
<proteinExistence type="predicted"/>
<name>A0ABU8I220_9SPHI</name>
<evidence type="ECO:0000256" key="2">
    <source>
        <dbReference type="ARBA" id="ARBA00023125"/>
    </source>
</evidence>
<accession>A0ABU8I220</accession>
<dbReference type="PRINTS" id="PR00038">
    <property type="entry name" value="HTHLUXR"/>
</dbReference>
<dbReference type="PROSITE" id="PS50110">
    <property type="entry name" value="RESPONSE_REGULATORY"/>
    <property type="match status" value="1"/>
</dbReference>
<evidence type="ECO:0000256" key="1">
    <source>
        <dbReference type="ARBA" id="ARBA00022553"/>
    </source>
</evidence>
<dbReference type="SUPFAM" id="SSF46894">
    <property type="entry name" value="C-terminal effector domain of the bipartite response regulators"/>
    <property type="match status" value="1"/>
</dbReference>
<evidence type="ECO:0000259" key="4">
    <source>
        <dbReference type="PROSITE" id="PS50043"/>
    </source>
</evidence>
<keyword evidence="7" id="KW-1185">Reference proteome</keyword>
<evidence type="ECO:0000256" key="3">
    <source>
        <dbReference type="PROSITE-ProRule" id="PRU00169"/>
    </source>
</evidence>
<dbReference type="Proteomes" id="UP001363035">
    <property type="component" value="Unassembled WGS sequence"/>
</dbReference>
<dbReference type="CDD" id="cd06170">
    <property type="entry name" value="LuxR_C_like"/>
    <property type="match status" value="1"/>
</dbReference>
<dbReference type="PROSITE" id="PS50043">
    <property type="entry name" value="HTH_LUXR_2"/>
    <property type="match status" value="1"/>
</dbReference>
<dbReference type="Gene3D" id="3.40.50.2300">
    <property type="match status" value="1"/>
</dbReference>
<dbReference type="InterPro" id="IPR011006">
    <property type="entry name" value="CheY-like_superfamily"/>
</dbReference>
<dbReference type="EMBL" id="JAYLLN010000003">
    <property type="protein sequence ID" value="MEI5983782.1"/>
    <property type="molecule type" value="Genomic_DNA"/>
</dbReference>
<evidence type="ECO:0000313" key="6">
    <source>
        <dbReference type="EMBL" id="MEI5983782.1"/>
    </source>
</evidence>
<dbReference type="Pfam" id="PF00072">
    <property type="entry name" value="Response_reg"/>
    <property type="match status" value="1"/>
</dbReference>
<dbReference type="Pfam" id="PF00196">
    <property type="entry name" value="GerE"/>
    <property type="match status" value="1"/>
</dbReference>
<dbReference type="InterPro" id="IPR016032">
    <property type="entry name" value="Sig_transdc_resp-reg_C-effctor"/>
</dbReference>
<keyword evidence="2" id="KW-0238">DNA-binding</keyword>
<dbReference type="InterPro" id="IPR001789">
    <property type="entry name" value="Sig_transdc_resp-reg_receiver"/>
</dbReference>
<dbReference type="RefSeq" id="WP_336557214.1">
    <property type="nucleotide sequence ID" value="NZ_JAYLLN010000003.1"/>
</dbReference>
<protein>
    <submittedName>
        <fullName evidence="6">Response regulator transcription factor</fullName>
    </submittedName>
</protein>
<dbReference type="SUPFAM" id="SSF52172">
    <property type="entry name" value="CheY-like"/>
    <property type="match status" value="1"/>
</dbReference>
<comment type="caution">
    <text evidence="6">The sequence shown here is derived from an EMBL/GenBank/DDBJ whole genome shotgun (WGS) entry which is preliminary data.</text>
</comment>
<evidence type="ECO:0000259" key="5">
    <source>
        <dbReference type="PROSITE" id="PS50110"/>
    </source>
</evidence>
<dbReference type="CDD" id="cd17535">
    <property type="entry name" value="REC_NarL-like"/>
    <property type="match status" value="1"/>
</dbReference>
<reference evidence="6 7" key="1">
    <citation type="submission" date="2024-01" db="EMBL/GenBank/DDBJ databases">
        <title>Sphingobacterium tenebrionis sp. nov., a novel endophyte isolated from tenebrio molitor intestines.</title>
        <authorList>
            <person name="Zhang C."/>
        </authorList>
    </citation>
    <scope>NUCLEOTIDE SEQUENCE [LARGE SCALE GENOMIC DNA]</scope>
    <source>
        <strain evidence="6 7">PU5-4</strain>
    </source>
</reference>
<evidence type="ECO:0000313" key="7">
    <source>
        <dbReference type="Proteomes" id="UP001363035"/>
    </source>
</evidence>
<feature type="domain" description="HTH luxR-type" evidence="4">
    <location>
        <begin position="146"/>
        <end position="211"/>
    </location>
</feature>
<feature type="modified residue" description="4-aspartylphosphate" evidence="3">
    <location>
        <position position="57"/>
    </location>
</feature>